<evidence type="ECO:0000256" key="1">
    <source>
        <dbReference type="SAM" id="MobiDB-lite"/>
    </source>
</evidence>
<protein>
    <submittedName>
        <fullName evidence="2">Uncharacterized protein</fullName>
    </submittedName>
</protein>
<evidence type="ECO:0000313" key="2">
    <source>
        <dbReference type="EMBL" id="QUC21723.1"/>
    </source>
</evidence>
<dbReference type="Proteomes" id="UP000027002">
    <property type="component" value="Chromosome 4"/>
</dbReference>
<dbReference type="RefSeq" id="XP_042999396.1">
    <property type="nucleotide sequence ID" value="XM_043143463.1"/>
</dbReference>
<feature type="compositionally biased region" description="Polar residues" evidence="1">
    <location>
        <begin position="70"/>
        <end position="79"/>
    </location>
</feature>
<feature type="compositionally biased region" description="Polar residues" evidence="1">
    <location>
        <begin position="19"/>
        <end position="30"/>
    </location>
</feature>
<dbReference type="GeneID" id="66066743"/>
<sequence length="79" mass="8320">MKEKGHALGAAAAAATGPRSLSTDTGTTRTGAKHGAITHAMEQAISDDGPDRREHENSTENYGTARTHAQKSNHNQTHT</sequence>
<gene>
    <name evidence="2" type="ORF">UV8b_05966</name>
</gene>
<feature type="region of interest" description="Disordered" evidence="1">
    <location>
        <begin position="1"/>
        <end position="79"/>
    </location>
</feature>
<dbReference type="EMBL" id="CP072756">
    <property type="protein sequence ID" value="QUC21723.1"/>
    <property type="molecule type" value="Genomic_DNA"/>
</dbReference>
<proteinExistence type="predicted"/>
<feature type="compositionally biased region" description="Basic and acidic residues" evidence="1">
    <location>
        <begin position="49"/>
        <end position="58"/>
    </location>
</feature>
<reference evidence="2" key="1">
    <citation type="submission" date="2020-03" db="EMBL/GenBank/DDBJ databases">
        <title>A mixture of massive structural variations and highly conserved coding sequences in Ustilaginoidea virens genome.</title>
        <authorList>
            <person name="Zhang K."/>
            <person name="Zhao Z."/>
            <person name="Zhang Z."/>
            <person name="Li Y."/>
            <person name="Hsiang T."/>
            <person name="Sun W."/>
        </authorList>
    </citation>
    <scope>NUCLEOTIDE SEQUENCE</scope>
    <source>
        <strain evidence="2">UV-8b</strain>
    </source>
</reference>
<dbReference type="KEGG" id="uvi:66066743"/>
<accession>A0A8E5MIM8</accession>
<evidence type="ECO:0000313" key="3">
    <source>
        <dbReference type="Proteomes" id="UP000027002"/>
    </source>
</evidence>
<keyword evidence="3" id="KW-1185">Reference proteome</keyword>
<organism evidence="2 3">
    <name type="scientific">Ustilaginoidea virens</name>
    <name type="common">Rice false smut fungus</name>
    <name type="synonym">Villosiclava virens</name>
    <dbReference type="NCBI Taxonomy" id="1159556"/>
    <lineage>
        <taxon>Eukaryota</taxon>
        <taxon>Fungi</taxon>
        <taxon>Dikarya</taxon>
        <taxon>Ascomycota</taxon>
        <taxon>Pezizomycotina</taxon>
        <taxon>Sordariomycetes</taxon>
        <taxon>Hypocreomycetidae</taxon>
        <taxon>Hypocreales</taxon>
        <taxon>Clavicipitaceae</taxon>
        <taxon>Ustilaginoidea</taxon>
    </lineage>
</organism>
<name>A0A8E5MIM8_USTVR</name>
<dbReference type="AlphaFoldDB" id="A0A8E5MIM8"/>